<accession>A0A6G1IVV9</accession>
<dbReference type="AlphaFoldDB" id="A0A6G1IVV9"/>
<evidence type="ECO:0000313" key="1">
    <source>
        <dbReference type="EMBL" id="KAF2682019.1"/>
    </source>
</evidence>
<evidence type="ECO:0000313" key="2">
    <source>
        <dbReference type="Proteomes" id="UP000799291"/>
    </source>
</evidence>
<name>A0A6G1IVV9_9PLEO</name>
<keyword evidence="2" id="KW-1185">Reference proteome</keyword>
<feature type="non-terminal residue" evidence="1">
    <location>
        <position position="1"/>
    </location>
</feature>
<protein>
    <submittedName>
        <fullName evidence="1">Uncharacterized protein</fullName>
    </submittedName>
</protein>
<dbReference type="OrthoDB" id="3935139at2759"/>
<sequence>ATLETQGNRVTLNKMLFTIDVLRKYIEKSLTLYYINKDLFNEYYRKTNNSPLYATALILYPNRCTKYAKIW</sequence>
<reference evidence="1" key="1">
    <citation type="journal article" date="2020" name="Stud. Mycol.">
        <title>101 Dothideomycetes genomes: a test case for predicting lifestyles and emergence of pathogens.</title>
        <authorList>
            <person name="Haridas S."/>
            <person name="Albert R."/>
            <person name="Binder M."/>
            <person name="Bloem J."/>
            <person name="Labutti K."/>
            <person name="Salamov A."/>
            <person name="Andreopoulos B."/>
            <person name="Baker S."/>
            <person name="Barry K."/>
            <person name="Bills G."/>
            <person name="Bluhm B."/>
            <person name="Cannon C."/>
            <person name="Castanera R."/>
            <person name="Culley D."/>
            <person name="Daum C."/>
            <person name="Ezra D."/>
            <person name="Gonzalez J."/>
            <person name="Henrissat B."/>
            <person name="Kuo A."/>
            <person name="Liang C."/>
            <person name="Lipzen A."/>
            <person name="Lutzoni F."/>
            <person name="Magnuson J."/>
            <person name="Mondo S."/>
            <person name="Nolan M."/>
            <person name="Ohm R."/>
            <person name="Pangilinan J."/>
            <person name="Park H.-J."/>
            <person name="Ramirez L."/>
            <person name="Alfaro M."/>
            <person name="Sun H."/>
            <person name="Tritt A."/>
            <person name="Yoshinaga Y."/>
            <person name="Zwiers L.-H."/>
            <person name="Turgeon B."/>
            <person name="Goodwin S."/>
            <person name="Spatafora J."/>
            <person name="Crous P."/>
            <person name="Grigoriev I."/>
        </authorList>
    </citation>
    <scope>NUCLEOTIDE SEQUENCE</scope>
    <source>
        <strain evidence="1">CBS 122367</strain>
    </source>
</reference>
<dbReference type="Proteomes" id="UP000799291">
    <property type="component" value="Unassembled WGS sequence"/>
</dbReference>
<dbReference type="EMBL" id="MU005588">
    <property type="protein sequence ID" value="KAF2682019.1"/>
    <property type="molecule type" value="Genomic_DNA"/>
</dbReference>
<proteinExistence type="predicted"/>
<gene>
    <name evidence="1" type="ORF">K458DRAFT_307722</name>
</gene>
<organism evidence="1 2">
    <name type="scientific">Lentithecium fluviatile CBS 122367</name>
    <dbReference type="NCBI Taxonomy" id="1168545"/>
    <lineage>
        <taxon>Eukaryota</taxon>
        <taxon>Fungi</taxon>
        <taxon>Dikarya</taxon>
        <taxon>Ascomycota</taxon>
        <taxon>Pezizomycotina</taxon>
        <taxon>Dothideomycetes</taxon>
        <taxon>Pleosporomycetidae</taxon>
        <taxon>Pleosporales</taxon>
        <taxon>Massarineae</taxon>
        <taxon>Lentitheciaceae</taxon>
        <taxon>Lentithecium</taxon>
    </lineage>
</organism>